<dbReference type="Gene3D" id="3.40.50.1820">
    <property type="entry name" value="alpha/beta hydrolase"/>
    <property type="match status" value="1"/>
</dbReference>
<keyword evidence="4" id="KW-0732">Signal</keyword>
<reference evidence="5 6" key="1">
    <citation type="submission" date="2019-02" db="EMBL/GenBank/DDBJ databases">
        <title>Genomic Encyclopedia of Type Strains, Phase IV (KMG-IV): sequencing the most valuable type-strain genomes for metagenomic binning, comparative biology and taxonomic classification.</title>
        <authorList>
            <person name="Goeker M."/>
        </authorList>
    </citation>
    <scope>NUCLEOTIDE SEQUENCE [LARGE SCALE GENOMIC DNA]</scope>
    <source>
        <strain evidence="5 6">DSM 101727</strain>
    </source>
</reference>
<dbReference type="InterPro" id="IPR029058">
    <property type="entry name" value="AB_hydrolase_fold"/>
</dbReference>
<evidence type="ECO:0000256" key="2">
    <source>
        <dbReference type="ARBA" id="ARBA00022963"/>
    </source>
</evidence>
<dbReference type="EMBL" id="SGWQ01000001">
    <property type="protein sequence ID" value="RZS44349.1"/>
    <property type="molecule type" value="Genomic_DNA"/>
</dbReference>
<protein>
    <submittedName>
        <fullName evidence="5">Platelet-activating factor acetylhydrolase isoform II</fullName>
    </submittedName>
</protein>
<organism evidence="5 6">
    <name type="scientific">Herbihabitans rhizosphaerae</name>
    <dbReference type="NCBI Taxonomy" id="1872711"/>
    <lineage>
        <taxon>Bacteria</taxon>
        <taxon>Bacillati</taxon>
        <taxon>Actinomycetota</taxon>
        <taxon>Actinomycetes</taxon>
        <taxon>Pseudonocardiales</taxon>
        <taxon>Pseudonocardiaceae</taxon>
        <taxon>Herbihabitans</taxon>
    </lineage>
</organism>
<dbReference type="SUPFAM" id="SSF53474">
    <property type="entry name" value="alpha/beta-Hydrolases"/>
    <property type="match status" value="1"/>
</dbReference>
<name>A0A4Q7L403_9PSEU</name>
<evidence type="ECO:0000256" key="1">
    <source>
        <dbReference type="ARBA" id="ARBA00022801"/>
    </source>
</evidence>
<dbReference type="PANTHER" id="PTHR10272">
    <property type="entry name" value="PLATELET-ACTIVATING FACTOR ACETYLHYDROLASE"/>
    <property type="match status" value="1"/>
</dbReference>
<evidence type="ECO:0000256" key="4">
    <source>
        <dbReference type="SAM" id="SignalP"/>
    </source>
</evidence>
<accession>A0A4Q7L403</accession>
<dbReference type="PANTHER" id="PTHR10272:SF0">
    <property type="entry name" value="PLATELET-ACTIVATING FACTOR ACETYLHYDROLASE"/>
    <property type="match status" value="1"/>
</dbReference>
<keyword evidence="1 5" id="KW-0378">Hydrolase</keyword>
<evidence type="ECO:0000256" key="3">
    <source>
        <dbReference type="ARBA" id="ARBA00023098"/>
    </source>
</evidence>
<proteinExistence type="predicted"/>
<dbReference type="AlphaFoldDB" id="A0A4Q7L403"/>
<dbReference type="RefSeq" id="WP_130342042.1">
    <property type="nucleotide sequence ID" value="NZ_SGWQ01000001.1"/>
</dbReference>
<feature type="chain" id="PRO_5020843411" evidence="4">
    <location>
        <begin position="28"/>
        <end position="379"/>
    </location>
</feature>
<keyword evidence="2" id="KW-0442">Lipid degradation</keyword>
<comment type="caution">
    <text evidence="5">The sequence shown here is derived from an EMBL/GenBank/DDBJ whole genome shotgun (WGS) entry which is preliminary data.</text>
</comment>
<keyword evidence="3" id="KW-0443">Lipid metabolism</keyword>
<feature type="signal peptide" evidence="4">
    <location>
        <begin position="1"/>
        <end position="27"/>
    </location>
</feature>
<dbReference type="Pfam" id="PF03403">
    <property type="entry name" value="PAF-AH_p_II"/>
    <property type="match status" value="2"/>
</dbReference>
<dbReference type="Proteomes" id="UP000294257">
    <property type="component" value="Unassembled WGS sequence"/>
</dbReference>
<evidence type="ECO:0000313" key="5">
    <source>
        <dbReference type="EMBL" id="RZS44349.1"/>
    </source>
</evidence>
<keyword evidence="6" id="KW-1185">Reference proteome</keyword>
<sequence>MRGRTVATVLTATALTAVAVSASPAVAAPALHLPEPTGRQPVGTTSLYLKDTSRPDPWVPSVNARELMVSVFYPARSAHGETKRYMTPVESKALLEESGLAGVPPDVLSTVRTNAIVDAPPVTRRPHSIPLVVLSPGFKKSRATLSSLAEDLASHGNIVAVVDHTYENVATTFPDGRVTTCVACGDYNDAFWHKLQWGRGADVSFVLDELTGPRSKWRGANLIDPSKIAMAGHSVGGASAVQAMLGDTRIKAGIDMDGMTNVPLPAPGLSRPFLLLGRQNTYTPGTPGGPAASWERDWPLLTGWKRWLTVEGMEHPTFTDVGVLAGQYGIDFGATIDADRALEITRTYVRAFFHLHLRGRPQPLMAAPSPLFPEVTFHG</sequence>
<dbReference type="GO" id="GO:0003847">
    <property type="term" value="F:1-alkyl-2-acetylglycerophosphocholine esterase activity"/>
    <property type="evidence" value="ECO:0007669"/>
    <property type="project" value="TreeGrafter"/>
</dbReference>
<dbReference type="GO" id="GO:0016042">
    <property type="term" value="P:lipid catabolic process"/>
    <property type="evidence" value="ECO:0007669"/>
    <property type="project" value="UniProtKB-KW"/>
</dbReference>
<evidence type="ECO:0000313" key="6">
    <source>
        <dbReference type="Proteomes" id="UP000294257"/>
    </source>
</evidence>
<dbReference type="OrthoDB" id="569821at2"/>
<gene>
    <name evidence="5" type="ORF">EV193_101224</name>
</gene>